<reference evidence="4" key="1">
    <citation type="submission" date="2024-02" db="EMBL/GenBank/DDBJ databases">
        <title>Tomenella chthoni gen. nov. sp. nov., a member of the family Jonesiaceae isolated from bat guano.</title>
        <authorList>
            <person name="Miller S.L."/>
            <person name="King J."/>
            <person name="Sankaranarayanan K."/>
            <person name="Lawson P.A."/>
        </authorList>
    </citation>
    <scope>NUCLEOTIDE SEQUENCE</scope>
    <source>
        <strain evidence="4">BS-20</strain>
    </source>
</reference>
<dbReference type="EMBL" id="CP146203">
    <property type="protein sequence ID" value="XBH22435.1"/>
    <property type="molecule type" value="Genomic_DNA"/>
</dbReference>
<dbReference type="PANTHER" id="PTHR30535:SF7">
    <property type="entry name" value="IRON(III) DICITRATE-BINDING PROTEIN"/>
    <property type="match status" value="1"/>
</dbReference>
<accession>A0AAU7DXK5</accession>
<dbReference type="PROSITE" id="PS50983">
    <property type="entry name" value="FE_B12_PBP"/>
    <property type="match status" value="1"/>
</dbReference>
<dbReference type="PANTHER" id="PTHR30535">
    <property type="entry name" value="VITAMIN B12-BINDING PROTEIN"/>
    <property type="match status" value="1"/>
</dbReference>
<evidence type="ECO:0000313" key="4">
    <source>
        <dbReference type="EMBL" id="XBH22435.1"/>
    </source>
</evidence>
<dbReference type="NCBIfam" id="TIGR03868">
    <property type="entry name" value="F420-O_ABCperi"/>
    <property type="match status" value="1"/>
</dbReference>
<organism evidence="4">
    <name type="scientific">Jonesiaceae bacterium BS-20</name>
    <dbReference type="NCBI Taxonomy" id="3120821"/>
    <lineage>
        <taxon>Bacteria</taxon>
        <taxon>Bacillati</taxon>
        <taxon>Actinomycetota</taxon>
        <taxon>Actinomycetes</taxon>
        <taxon>Micrococcales</taxon>
        <taxon>Jonesiaceae</taxon>
    </lineage>
</organism>
<name>A0AAU7DXK5_9MICO</name>
<dbReference type="AlphaFoldDB" id="A0AAU7DXK5"/>
<feature type="region of interest" description="Disordered" evidence="2">
    <location>
        <begin position="49"/>
        <end position="83"/>
    </location>
</feature>
<dbReference type="Gene3D" id="3.40.50.1980">
    <property type="entry name" value="Nitrogenase molybdenum iron protein domain"/>
    <property type="match status" value="2"/>
</dbReference>
<evidence type="ECO:0000256" key="1">
    <source>
        <dbReference type="ARBA" id="ARBA00008814"/>
    </source>
</evidence>
<evidence type="ECO:0000259" key="3">
    <source>
        <dbReference type="PROSITE" id="PS50983"/>
    </source>
</evidence>
<dbReference type="InterPro" id="IPR050902">
    <property type="entry name" value="ABC_Transporter_SBP"/>
</dbReference>
<dbReference type="InterPro" id="IPR022287">
    <property type="entry name" value="ABC_trnsptr_F420-0_sub-bd_pred"/>
</dbReference>
<protein>
    <submittedName>
        <fullName evidence="4">F420-0 ABC transporter substrate-binding protein</fullName>
    </submittedName>
</protein>
<comment type="similarity">
    <text evidence="1">Belongs to the bacterial solute-binding protein 8 family.</text>
</comment>
<feature type="region of interest" description="Disordered" evidence="2">
    <location>
        <begin position="1"/>
        <end position="23"/>
    </location>
</feature>
<gene>
    <name evidence="4" type="ORF">V5R04_04215</name>
</gene>
<sequence>MFSNSSALSGATSVSPAHSTARDKRRTGVAAWAALLTASALVLAGCATSPAPGTPSASGETEAPAPSVTTQTPGQPADGNRTEYPLTIDNCGTEVTFTQPPKAVVTAKSSTTEAMLALGLGERIVATTFSDGPLPTWLEEAGAQVPAVTNPLSDQLPSMESTLELAPDLVFAGWESNLSADGIGPRESFTQLGVNTYVAPSACKEPGYQPDPLTYDHVFDDITQLGQIFDAQDRAAALIASQRGELETVAPDNRGLTALWWSSGSKTPFVGGGIGSAQLAMDSVGLTNIAAGIEDSWGSMSWEKVIESDPDVIVLVDSAWGSTEKKIGVLKDNPVTAQLSAVVNERYLVVPFPATEAGVRSVSAATELARELAELDLDSLGQAAAPKQSN</sequence>
<dbReference type="SUPFAM" id="SSF53807">
    <property type="entry name" value="Helical backbone' metal receptor"/>
    <property type="match status" value="1"/>
</dbReference>
<dbReference type="Pfam" id="PF01497">
    <property type="entry name" value="Peripla_BP_2"/>
    <property type="match status" value="1"/>
</dbReference>
<proteinExistence type="inferred from homology"/>
<feature type="compositionally biased region" description="Polar residues" evidence="2">
    <location>
        <begin position="1"/>
        <end position="18"/>
    </location>
</feature>
<evidence type="ECO:0000256" key="2">
    <source>
        <dbReference type="SAM" id="MobiDB-lite"/>
    </source>
</evidence>
<dbReference type="InterPro" id="IPR002491">
    <property type="entry name" value="ABC_transptr_periplasmic_BD"/>
</dbReference>
<feature type="domain" description="Fe/B12 periplasmic-binding" evidence="3">
    <location>
        <begin position="103"/>
        <end position="380"/>
    </location>
</feature>